<dbReference type="GO" id="GO:0003700">
    <property type="term" value="F:DNA-binding transcription factor activity"/>
    <property type="evidence" value="ECO:0007669"/>
    <property type="project" value="InterPro"/>
</dbReference>
<protein>
    <recommendedName>
        <fullName evidence="4">BZIP domain-containing protein</fullName>
    </recommendedName>
</protein>
<comment type="caution">
    <text evidence="2">The sequence shown here is derived from an EMBL/GenBank/DDBJ whole genome shotgun (WGS) entry which is preliminary data.</text>
</comment>
<organism evidence="2 3">
    <name type="scientific">Physocladia obscura</name>
    <dbReference type="NCBI Taxonomy" id="109957"/>
    <lineage>
        <taxon>Eukaryota</taxon>
        <taxon>Fungi</taxon>
        <taxon>Fungi incertae sedis</taxon>
        <taxon>Chytridiomycota</taxon>
        <taxon>Chytridiomycota incertae sedis</taxon>
        <taxon>Chytridiomycetes</taxon>
        <taxon>Chytridiales</taxon>
        <taxon>Chytriomycetaceae</taxon>
        <taxon>Physocladia</taxon>
    </lineage>
</organism>
<dbReference type="Gene3D" id="1.20.5.170">
    <property type="match status" value="1"/>
</dbReference>
<dbReference type="SUPFAM" id="SSF57959">
    <property type="entry name" value="Leucine zipper domain"/>
    <property type="match status" value="1"/>
</dbReference>
<evidence type="ECO:0000256" key="1">
    <source>
        <dbReference type="SAM" id="MobiDB-lite"/>
    </source>
</evidence>
<evidence type="ECO:0008006" key="4">
    <source>
        <dbReference type="Google" id="ProtNLM"/>
    </source>
</evidence>
<keyword evidence="3" id="KW-1185">Reference proteome</keyword>
<dbReference type="InterPro" id="IPR046347">
    <property type="entry name" value="bZIP_sf"/>
</dbReference>
<gene>
    <name evidence="2" type="ORF">HK100_008239</name>
</gene>
<name>A0AAD5SQK0_9FUNG</name>
<dbReference type="AlphaFoldDB" id="A0AAD5SQK0"/>
<proteinExistence type="predicted"/>
<evidence type="ECO:0000313" key="3">
    <source>
        <dbReference type="Proteomes" id="UP001211907"/>
    </source>
</evidence>
<sequence length="406" mass="45258">MEINERQVSRRKPGPKPKPLPAAERLRKNLETQRAFRQRKADKIAQLEARVAQLQTIVDAKQPDSNSSECDALRQRLLAAECENSILRQSGIAVDFKASFPTAAAASILQTCNLCKVEKARTLIALGQLQLLTNQVAELQQENETLKAMFGLDLSMPVNDLSLVGFRIDNSTPFSAFFASAGNFGLNMTTGIMPSSSQASNPISLTNTPINTVGKTTVEIYGAPEIQFAIIGIKSINSLKNCIYVDLYFDSFNAILTTVADKTTYKQFKLKALKLRAMILKACDTASKKKVLEMLWMIHKRNPDHFNHIRKLYGSAFEAQEEVDPIPSASVVNLEDVDPEQQTRISAVRQALLSIPSLRNEAESIETLCFFLFVNSYSPETQFTKITSIKHQLYAKCRENMEDSVN</sequence>
<feature type="region of interest" description="Disordered" evidence="1">
    <location>
        <begin position="1"/>
        <end position="25"/>
    </location>
</feature>
<dbReference type="EMBL" id="JADGJH010003988">
    <property type="protein sequence ID" value="KAJ3087770.1"/>
    <property type="molecule type" value="Genomic_DNA"/>
</dbReference>
<dbReference type="Proteomes" id="UP001211907">
    <property type="component" value="Unassembled WGS sequence"/>
</dbReference>
<accession>A0AAD5SQK0</accession>
<feature type="non-terminal residue" evidence="2">
    <location>
        <position position="406"/>
    </location>
</feature>
<dbReference type="CDD" id="cd14688">
    <property type="entry name" value="bZIP_YAP"/>
    <property type="match status" value="1"/>
</dbReference>
<evidence type="ECO:0000313" key="2">
    <source>
        <dbReference type="EMBL" id="KAJ3087770.1"/>
    </source>
</evidence>
<reference evidence="2" key="1">
    <citation type="submission" date="2020-05" db="EMBL/GenBank/DDBJ databases">
        <title>Phylogenomic resolution of chytrid fungi.</title>
        <authorList>
            <person name="Stajich J.E."/>
            <person name="Amses K."/>
            <person name="Simmons R."/>
            <person name="Seto K."/>
            <person name="Myers J."/>
            <person name="Bonds A."/>
            <person name="Quandt C.A."/>
            <person name="Barry K."/>
            <person name="Liu P."/>
            <person name="Grigoriev I."/>
            <person name="Longcore J.E."/>
            <person name="James T.Y."/>
        </authorList>
    </citation>
    <scope>NUCLEOTIDE SEQUENCE</scope>
    <source>
        <strain evidence="2">JEL0513</strain>
    </source>
</reference>